<keyword evidence="4" id="KW-1185">Reference proteome</keyword>
<feature type="compositionally biased region" description="Low complexity" evidence="1">
    <location>
        <begin position="90"/>
        <end position="108"/>
    </location>
</feature>
<dbReference type="EMBL" id="MCFG01000827">
    <property type="protein sequence ID" value="ORX42247.1"/>
    <property type="molecule type" value="Genomic_DNA"/>
</dbReference>
<evidence type="ECO:0000313" key="4">
    <source>
        <dbReference type="Proteomes" id="UP000193944"/>
    </source>
</evidence>
<reference evidence="3 4" key="1">
    <citation type="submission" date="2016-08" db="EMBL/GenBank/DDBJ databases">
        <title>A Parts List for Fungal Cellulosomes Revealed by Comparative Genomics.</title>
        <authorList>
            <consortium name="DOE Joint Genome Institute"/>
            <person name="Haitjema C.H."/>
            <person name="Gilmore S.P."/>
            <person name="Henske J.K."/>
            <person name="Solomon K.V."/>
            <person name="De Groot R."/>
            <person name="Kuo A."/>
            <person name="Mondo S.J."/>
            <person name="Salamov A.A."/>
            <person name="Labutti K."/>
            <person name="Zhao Z."/>
            <person name="Chiniquy J."/>
            <person name="Barry K."/>
            <person name="Brewer H.M."/>
            <person name="Purvine S.O."/>
            <person name="Wright A.T."/>
            <person name="Boxma B."/>
            <person name="Van Alen T."/>
            <person name="Hackstein J.H."/>
            <person name="Baker S.E."/>
            <person name="Grigoriev I.V."/>
            <person name="O'Malley M.A."/>
        </authorList>
    </citation>
    <scope>NUCLEOTIDE SEQUENCE [LARGE SCALE GENOMIC DNA]</scope>
    <source>
        <strain evidence="3 4">S4</strain>
    </source>
</reference>
<name>A0A1Y1UVZ6_9FUNG</name>
<feature type="chain" id="PRO_5012192161" evidence="2">
    <location>
        <begin position="16"/>
        <end position="165"/>
    </location>
</feature>
<organism evidence="3 4">
    <name type="scientific">Anaeromyces robustus</name>
    <dbReference type="NCBI Taxonomy" id="1754192"/>
    <lineage>
        <taxon>Eukaryota</taxon>
        <taxon>Fungi</taxon>
        <taxon>Fungi incertae sedis</taxon>
        <taxon>Chytridiomycota</taxon>
        <taxon>Chytridiomycota incertae sedis</taxon>
        <taxon>Neocallimastigomycetes</taxon>
        <taxon>Neocallimastigales</taxon>
        <taxon>Neocallimastigaceae</taxon>
        <taxon>Anaeromyces</taxon>
    </lineage>
</organism>
<keyword evidence="2" id="KW-0732">Signal</keyword>
<feature type="compositionally biased region" description="Low complexity" evidence="1">
    <location>
        <begin position="116"/>
        <end position="136"/>
    </location>
</feature>
<comment type="caution">
    <text evidence="3">The sequence shown here is derived from an EMBL/GenBank/DDBJ whole genome shotgun (WGS) entry which is preliminary data.</text>
</comment>
<dbReference type="Proteomes" id="UP000193944">
    <property type="component" value="Unassembled WGS sequence"/>
</dbReference>
<sequence>MKIILIVIVSLSLNQIPFNNNNNNNNSNNNNNNNNIYNTYNISSYLQSKTNKNVDGLHNNGLSKLIHDNSSPDTSQTLSKRNSSPLIYHSTNTTTTANSATSSSATATMKSQPNESLSTSSSPSNATTATTSSSSNSMTTFIPKVGWCIKTYGKFLYLCDGTNII</sequence>
<gene>
    <name evidence="3" type="ORF">BCR32DRAFT_288409</name>
</gene>
<evidence type="ECO:0000313" key="3">
    <source>
        <dbReference type="EMBL" id="ORX42247.1"/>
    </source>
</evidence>
<feature type="signal peptide" evidence="2">
    <location>
        <begin position="1"/>
        <end position="15"/>
    </location>
</feature>
<feature type="compositionally biased region" description="Polar residues" evidence="1">
    <location>
        <begin position="68"/>
        <end position="85"/>
    </location>
</feature>
<evidence type="ECO:0000256" key="2">
    <source>
        <dbReference type="SAM" id="SignalP"/>
    </source>
</evidence>
<evidence type="ECO:0000256" key="1">
    <source>
        <dbReference type="SAM" id="MobiDB-lite"/>
    </source>
</evidence>
<reference evidence="3 4" key="2">
    <citation type="submission" date="2016-08" db="EMBL/GenBank/DDBJ databases">
        <title>Pervasive Adenine N6-methylation of Active Genes in Fungi.</title>
        <authorList>
            <consortium name="DOE Joint Genome Institute"/>
            <person name="Mondo S.J."/>
            <person name="Dannebaum R.O."/>
            <person name="Kuo R.C."/>
            <person name="Labutti K."/>
            <person name="Haridas S."/>
            <person name="Kuo A."/>
            <person name="Salamov A."/>
            <person name="Ahrendt S.R."/>
            <person name="Lipzen A."/>
            <person name="Sullivan W."/>
            <person name="Andreopoulos W.B."/>
            <person name="Clum A."/>
            <person name="Lindquist E."/>
            <person name="Daum C."/>
            <person name="Ramamoorthy G.K."/>
            <person name="Gryganskyi A."/>
            <person name="Culley D."/>
            <person name="Magnuson J.K."/>
            <person name="James T.Y."/>
            <person name="O'Malley M.A."/>
            <person name="Stajich J.E."/>
            <person name="Spatafora J.W."/>
            <person name="Visel A."/>
            <person name="Grigoriev I.V."/>
        </authorList>
    </citation>
    <scope>NUCLEOTIDE SEQUENCE [LARGE SCALE GENOMIC DNA]</scope>
    <source>
        <strain evidence="3 4">S4</strain>
    </source>
</reference>
<dbReference type="AlphaFoldDB" id="A0A1Y1UVZ6"/>
<dbReference type="STRING" id="1754192.A0A1Y1UVZ6"/>
<accession>A0A1Y1UVZ6</accession>
<feature type="region of interest" description="Disordered" evidence="1">
    <location>
        <begin position="63"/>
        <end position="136"/>
    </location>
</feature>
<protein>
    <submittedName>
        <fullName evidence="3">Uncharacterized protein</fullName>
    </submittedName>
</protein>
<proteinExistence type="predicted"/>